<comment type="caution">
    <text evidence="2">The sequence shown here is derived from an EMBL/GenBank/DDBJ whole genome shotgun (WGS) entry which is preliminary data.</text>
</comment>
<protein>
    <submittedName>
        <fullName evidence="2">Uncharacterized protein</fullName>
    </submittedName>
</protein>
<reference evidence="2 3" key="1">
    <citation type="submission" date="2020-08" db="EMBL/GenBank/DDBJ databases">
        <title>Genomic Encyclopedia of Type Strains, Phase IV (KMG-IV): sequencing the most valuable type-strain genomes for metagenomic binning, comparative biology and taxonomic classification.</title>
        <authorList>
            <person name="Goeker M."/>
        </authorList>
    </citation>
    <scope>NUCLEOTIDE SEQUENCE [LARGE SCALE GENOMIC DNA]</scope>
    <source>
        <strain evidence="2 3">DSM 24163</strain>
    </source>
</reference>
<dbReference type="EMBL" id="JACHHP010000001">
    <property type="protein sequence ID" value="MBB5207131.1"/>
    <property type="molecule type" value="Genomic_DNA"/>
</dbReference>
<organism evidence="2 3">
    <name type="scientific">Chiayiivirga flava</name>
    <dbReference type="NCBI Taxonomy" id="659595"/>
    <lineage>
        <taxon>Bacteria</taxon>
        <taxon>Pseudomonadati</taxon>
        <taxon>Pseudomonadota</taxon>
        <taxon>Gammaproteobacteria</taxon>
        <taxon>Lysobacterales</taxon>
        <taxon>Lysobacteraceae</taxon>
        <taxon>Chiayiivirga</taxon>
    </lineage>
</organism>
<proteinExistence type="predicted"/>
<dbReference type="RefSeq" id="WP_183959641.1">
    <property type="nucleotide sequence ID" value="NZ_JACHHP010000001.1"/>
</dbReference>
<keyword evidence="3" id="KW-1185">Reference proteome</keyword>
<sequence length="169" mass="17804">MHAKHVPSKTAAGADEISTRRHRLSTRSRTLLIAIDGHHSVTELQTMFASFGDVGALLDELAALGLIDGAADAARQPAPPPAAAPELPAVASGSDPAEGLMQARRLMNETAVASLGFRAFGFTLKLEHCYSADELRGLLPTFVQLMTKAKGAAVAAELQQRILQLIGRG</sequence>
<evidence type="ECO:0000256" key="1">
    <source>
        <dbReference type="SAM" id="MobiDB-lite"/>
    </source>
</evidence>
<feature type="region of interest" description="Disordered" evidence="1">
    <location>
        <begin position="74"/>
        <end position="95"/>
    </location>
</feature>
<feature type="region of interest" description="Disordered" evidence="1">
    <location>
        <begin position="1"/>
        <end position="22"/>
    </location>
</feature>
<name>A0A7W8D397_9GAMM</name>
<gene>
    <name evidence="2" type="ORF">HNQ52_000647</name>
</gene>
<dbReference type="AlphaFoldDB" id="A0A7W8D397"/>
<dbReference type="Proteomes" id="UP000521199">
    <property type="component" value="Unassembled WGS sequence"/>
</dbReference>
<evidence type="ECO:0000313" key="3">
    <source>
        <dbReference type="Proteomes" id="UP000521199"/>
    </source>
</evidence>
<accession>A0A7W8D397</accession>
<evidence type="ECO:0000313" key="2">
    <source>
        <dbReference type="EMBL" id="MBB5207131.1"/>
    </source>
</evidence>